<dbReference type="InterPro" id="IPR052901">
    <property type="entry name" value="Bact_TGase-like"/>
</dbReference>
<evidence type="ECO:0000313" key="5">
    <source>
        <dbReference type="Proteomes" id="UP000077881"/>
    </source>
</evidence>
<dbReference type="SUPFAM" id="SSF54001">
    <property type="entry name" value="Cysteine proteinases"/>
    <property type="match status" value="1"/>
</dbReference>
<feature type="domain" description="Transglutaminase-like" evidence="3">
    <location>
        <begin position="473"/>
        <end position="544"/>
    </location>
</feature>
<dbReference type="Gene3D" id="3.10.620.30">
    <property type="match status" value="1"/>
</dbReference>
<dbReference type="Proteomes" id="UP000077881">
    <property type="component" value="Unassembled WGS sequence"/>
</dbReference>
<dbReference type="PANTHER" id="PTHR42736">
    <property type="entry name" value="PROTEIN-GLUTAMINE GAMMA-GLUTAMYLTRANSFERASE"/>
    <property type="match status" value="1"/>
</dbReference>
<dbReference type="PANTHER" id="PTHR42736:SF1">
    <property type="entry name" value="PROTEIN-GLUTAMINE GAMMA-GLUTAMYLTRANSFERASE"/>
    <property type="match status" value="1"/>
</dbReference>
<keyword evidence="2" id="KW-1133">Transmembrane helix</keyword>
<feature type="transmembrane region" description="Helical" evidence="2">
    <location>
        <begin position="611"/>
        <end position="631"/>
    </location>
</feature>
<dbReference type="STRING" id="217031.ABB05_14625"/>
<dbReference type="OrthoDB" id="9804872at2"/>
<dbReference type="PATRIC" id="fig|217031.6.peg.3142"/>
<dbReference type="RefSeq" id="WP_064468416.1">
    <property type="nucleotide sequence ID" value="NZ_JAGGKH010000030.1"/>
</dbReference>
<name>A0A177ZN75_9BACI</name>
<keyword evidence="2" id="KW-0472">Membrane</keyword>
<evidence type="ECO:0000259" key="3">
    <source>
        <dbReference type="SMART" id="SM00460"/>
    </source>
</evidence>
<dbReference type="InterPro" id="IPR025403">
    <property type="entry name" value="TgpA-like_C"/>
</dbReference>
<organism evidence="4 5">
    <name type="scientific">Lederbergia galactosidilytica</name>
    <dbReference type="NCBI Taxonomy" id="217031"/>
    <lineage>
        <taxon>Bacteria</taxon>
        <taxon>Bacillati</taxon>
        <taxon>Bacillota</taxon>
        <taxon>Bacilli</taxon>
        <taxon>Bacillales</taxon>
        <taxon>Bacillaceae</taxon>
        <taxon>Lederbergia</taxon>
    </lineage>
</organism>
<gene>
    <name evidence="4" type="ORF">ABB05_14625</name>
</gene>
<comment type="caution">
    <text evidence="4">The sequence shown here is derived from an EMBL/GenBank/DDBJ whole genome shotgun (WGS) entry which is preliminary data.</text>
</comment>
<feature type="region of interest" description="Disordered" evidence="1">
    <location>
        <begin position="557"/>
        <end position="603"/>
    </location>
</feature>
<feature type="compositionally biased region" description="Basic and acidic residues" evidence="1">
    <location>
        <begin position="575"/>
        <end position="603"/>
    </location>
</feature>
<sequence length="732" mass="85181">MIRKQRIGFFLLYGLGFFLLWEWLRPLEQITNTGHIEYFVYFLLSALCIYFLQIRPWLGFLLKMLLIYFFLFLVFGKENSGLGGWSYLLLQDSVDNIKLLLSGQFDNLSDQFRTALLYILIWIVTYLFQYWIEVKRSILVFFIMTIFYISVLDTFTKYEAKWAIVRIISIGFVLLGLLFFERLVAKESIKIPTTAKWKWTLPLVMMISFSVFIGYISPKAGPVWPDPVPFIQSQADNVLPRNNETSRIGYGEDDTRLGGPFLPDDRVVFTAQTPSRQYWRVETKDIYTGKGWRASTGQSPLGNIQSGENIPVDPIINRDYKETQQAHITMKLLYPHILIPYGFITVKGNENGSFQYDFNLNKLRSYNEQNNAVELEQYTIEYQNKNFSVEEMRETNDHSVDTNVKAWLESYLQLPDSLPDRVKDLANEITAGHDNWFDKAKAIEQYFKNGEFIYTQEDVPVPEGSQDYVDQFLFDTKKGYCDNFSTSMVTLLRAEGIPARWAKGYAPGRYMGQNGTYEVTNNDAHSWVEVLFPTQGWMPFEPTIGFQNAVDYSYDENNDPAIPASSGNSAIEPEEQQREEPKEEKIEEPKQVENERNSQPEEKETTLMKKYQMYVIYVLLGLILIGVLLFGMRKKWLPYYLLYLFKGPSDREKLIEAYGKLLKQLARVGLKREKGQTLRDFASQVDTYYKIDDMSVLTESYERLIYQSPTSEQIDLKATKELWENLIKKATG</sequence>
<feature type="transmembrane region" description="Helical" evidence="2">
    <location>
        <begin position="139"/>
        <end position="156"/>
    </location>
</feature>
<dbReference type="EMBL" id="LDJR01000055">
    <property type="protein sequence ID" value="OAK69013.1"/>
    <property type="molecule type" value="Genomic_DNA"/>
</dbReference>
<feature type="transmembrane region" description="Helical" evidence="2">
    <location>
        <begin position="57"/>
        <end position="76"/>
    </location>
</feature>
<evidence type="ECO:0000256" key="1">
    <source>
        <dbReference type="SAM" id="MobiDB-lite"/>
    </source>
</evidence>
<proteinExistence type="predicted"/>
<feature type="transmembrane region" description="Helical" evidence="2">
    <location>
        <begin position="36"/>
        <end position="52"/>
    </location>
</feature>
<feature type="transmembrane region" description="Helical" evidence="2">
    <location>
        <begin position="115"/>
        <end position="132"/>
    </location>
</feature>
<dbReference type="InterPro" id="IPR002931">
    <property type="entry name" value="Transglutaminase-like"/>
</dbReference>
<dbReference type="Pfam" id="PF13559">
    <property type="entry name" value="DUF4129"/>
    <property type="match status" value="1"/>
</dbReference>
<accession>A0A177ZN75</accession>
<dbReference type="Pfam" id="PF01841">
    <property type="entry name" value="Transglut_core"/>
    <property type="match status" value="1"/>
</dbReference>
<evidence type="ECO:0000313" key="4">
    <source>
        <dbReference type="EMBL" id="OAK69013.1"/>
    </source>
</evidence>
<feature type="transmembrane region" description="Helical" evidence="2">
    <location>
        <begin position="200"/>
        <end position="217"/>
    </location>
</feature>
<feature type="transmembrane region" description="Helical" evidence="2">
    <location>
        <begin position="162"/>
        <end position="180"/>
    </location>
</feature>
<reference evidence="4 5" key="1">
    <citation type="submission" date="2015-05" db="EMBL/GenBank/DDBJ databases">
        <title>Comparison of genome.</title>
        <authorList>
            <person name="Zheng Z."/>
            <person name="Sun M."/>
        </authorList>
    </citation>
    <scope>NUCLEOTIDE SEQUENCE [LARGE SCALE GENOMIC DNA]</scope>
    <source>
        <strain evidence="4 5">G25-74</strain>
    </source>
</reference>
<dbReference type="AlphaFoldDB" id="A0A177ZN75"/>
<protein>
    <recommendedName>
        <fullName evidence="3">Transglutaminase-like domain-containing protein</fullName>
    </recommendedName>
</protein>
<dbReference type="SMART" id="SM00460">
    <property type="entry name" value="TGc"/>
    <property type="match status" value="1"/>
</dbReference>
<dbReference type="Pfam" id="PF11992">
    <property type="entry name" value="TgpA_N"/>
    <property type="match status" value="1"/>
</dbReference>
<keyword evidence="2" id="KW-0812">Transmembrane</keyword>
<dbReference type="InterPro" id="IPR021878">
    <property type="entry name" value="TgpA_N"/>
</dbReference>
<feature type="transmembrane region" description="Helical" evidence="2">
    <location>
        <begin position="7"/>
        <end position="24"/>
    </location>
</feature>
<dbReference type="InterPro" id="IPR038765">
    <property type="entry name" value="Papain-like_cys_pep_sf"/>
</dbReference>
<evidence type="ECO:0000256" key="2">
    <source>
        <dbReference type="SAM" id="Phobius"/>
    </source>
</evidence>
<keyword evidence="5" id="KW-1185">Reference proteome</keyword>